<name>A0ACC0B308_CATRO</name>
<organism evidence="1 2">
    <name type="scientific">Catharanthus roseus</name>
    <name type="common">Madagascar periwinkle</name>
    <name type="synonym">Vinca rosea</name>
    <dbReference type="NCBI Taxonomy" id="4058"/>
    <lineage>
        <taxon>Eukaryota</taxon>
        <taxon>Viridiplantae</taxon>
        <taxon>Streptophyta</taxon>
        <taxon>Embryophyta</taxon>
        <taxon>Tracheophyta</taxon>
        <taxon>Spermatophyta</taxon>
        <taxon>Magnoliopsida</taxon>
        <taxon>eudicotyledons</taxon>
        <taxon>Gunneridae</taxon>
        <taxon>Pentapetalae</taxon>
        <taxon>asterids</taxon>
        <taxon>lamiids</taxon>
        <taxon>Gentianales</taxon>
        <taxon>Apocynaceae</taxon>
        <taxon>Rauvolfioideae</taxon>
        <taxon>Vinceae</taxon>
        <taxon>Catharanthinae</taxon>
        <taxon>Catharanthus</taxon>
    </lineage>
</organism>
<gene>
    <name evidence="1" type="ORF">M9H77_16873</name>
</gene>
<protein>
    <submittedName>
        <fullName evidence="1">Uncharacterized protein</fullName>
    </submittedName>
</protein>
<sequence length="215" mass="24497">MGRGLQSSVGLGKLKTLMLLNTRLSSNLLKGSCILGVSLDLIQALEGFKMLEEKEIMVDLKDAMLIVMVVAIASKIGNTYSTGTCGFKEYEKSGEFCDPLCKKSDYVYMEEKYEGGSNRRRCHEMLKGEKIKIALRVEESLIGIKLPQLKSKLKEVQKYMLKKKCLKKILNFDWMRFHYVVIHESFLKALENESLNSHVPFKEMKSYIMGIHGLV</sequence>
<evidence type="ECO:0000313" key="1">
    <source>
        <dbReference type="EMBL" id="KAI5667020.1"/>
    </source>
</evidence>
<accession>A0ACC0B308</accession>
<proteinExistence type="predicted"/>
<evidence type="ECO:0000313" key="2">
    <source>
        <dbReference type="Proteomes" id="UP001060085"/>
    </source>
</evidence>
<dbReference type="EMBL" id="CM044704">
    <property type="protein sequence ID" value="KAI5667020.1"/>
    <property type="molecule type" value="Genomic_DNA"/>
</dbReference>
<keyword evidence="2" id="KW-1185">Reference proteome</keyword>
<comment type="caution">
    <text evidence="1">The sequence shown here is derived from an EMBL/GenBank/DDBJ whole genome shotgun (WGS) entry which is preliminary data.</text>
</comment>
<reference evidence="2" key="1">
    <citation type="journal article" date="2023" name="Nat. Plants">
        <title>Single-cell RNA sequencing provides a high-resolution roadmap for understanding the multicellular compartmentation of specialized metabolism.</title>
        <authorList>
            <person name="Sun S."/>
            <person name="Shen X."/>
            <person name="Li Y."/>
            <person name="Li Y."/>
            <person name="Wang S."/>
            <person name="Li R."/>
            <person name="Zhang H."/>
            <person name="Shen G."/>
            <person name="Guo B."/>
            <person name="Wei J."/>
            <person name="Xu J."/>
            <person name="St-Pierre B."/>
            <person name="Chen S."/>
            <person name="Sun C."/>
        </authorList>
    </citation>
    <scope>NUCLEOTIDE SEQUENCE [LARGE SCALE GENOMIC DNA]</scope>
</reference>
<dbReference type="Proteomes" id="UP001060085">
    <property type="component" value="Linkage Group LG04"/>
</dbReference>